<sequence length="61" mass="6994">MPSSFSFCIILYYMMWGKDLQLVGDFFSSHPSLTALIADRLYYLLISGHHGTDNSFNRSVE</sequence>
<comment type="caution">
    <text evidence="1">The sequence shown here is derived from an EMBL/GenBank/DDBJ whole genome shotgun (WGS) entry which is preliminary data.</text>
</comment>
<dbReference type="Proteomes" id="UP001249851">
    <property type="component" value="Unassembled WGS sequence"/>
</dbReference>
<name>A0AAD9R7S2_ACRCE</name>
<accession>A0AAD9R7S2</accession>
<dbReference type="EMBL" id="JARQWQ010000001">
    <property type="protein sequence ID" value="KAK2574616.1"/>
    <property type="molecule type" value="Genomic_DNA"/>
</dbReference>
<reference evidence="1" key="1">
    <citation type="journal article" date="2023" name="G3 (Bethesda)">
        <title>Whole genome assembly and annotation of the endangered Caribbean coral Acropora cervicornis.</title>
        <authorList>
            <person name="Selwyn J.D."/>
            <person name="Vollmer S.V."/>
        </authorList>
    </citation>
    <scope>NUCLEOTIDE SEQUENCE</scope>
    <source>
        <strain evidence="1">K2</strain>
    </source>
</reference>
<evidence type="ECO:0000313" key="2">
    <source>
        <dbReference type="Proteomes" id="UP001249851"/>
    </source>
</evidence>
<protein>
    <submittedName>
        <fullName evidence="1">Uncharacterized protein</fullName>
    </submittedName>
</protein>
<dbReference type="AlphaFoldDB" id="A0AAD9R7S2"/>
<reference evidence="1" key="2">
    <citation type="journal article" date="2023" name="Science">
        <title>Genomic signatures of disease resistance in endangered staghorn corals.</title>
        <authorList>
            <person name="Vollmer S.V."/>
            <person name="Selwyn J.D."/>
            <person name="Despard B.A."/>
            <person name="Roesel C.L."/>
        </authorList>
    </citation>
    <scope>NUCLEOTIDE SEQUENCE</scope>
    <source>
        <strain evidence="1">K2</strain>
    </source>
</reference>
<organism evidence="1 2">
    <name type="scientific">Acropora cervicornis</name>
    <name type="common">Staghorn coral</name>
    <dbReference type="NCBI Taxonomy" id="6130"/>
    <lineage>
        <taxon>Eukaryota</taxon>
        <taxon>Metazoa</taxon>
        <taxon>Cnidaria</taxon>
        <taxon>Anthozoa</taxon>
        <taxon>Hexacorallia</taxon>
        <taxon>Scleractinia</taxon>
        <taxon>Astrocoeniina</taxon>
        <taxon>Acroporidae</taxon>
        <taxon>Acropora</taxon>
    </lineage>
</organism>
<gene>
    <name evidence="1" type="ORF">P5673_000808</name>
</gene>
<evidence type="ECO:0000313" key="1">
    <source>
        <dbReference type="EMBL" id="KAK2574616.1"/>
    </source>
</evidence>
<keyword evidence="2" id="KW-1185">Reference proteome</keyword>
<proteinExistence type="predicted"/>